<dbReference type="InterPro" id="IPR057251">
    <property type="entry name" value="FP_C"/>
</dbReference>
<name>A0A288QW02_9ABAC</name>
<sequence>MDQFEQLINVSLLKSLINNQIDQSVSVNIKSMNEKLNRLELEKLTDSVEIYGIHDGRLNNKKIRNYYIKKICQLLDLDHKHVVDSTFDRNHILVKLCDAVRAREWQSKSREHRIKNVNLNIDYDGPIKIFVAATAEQKLLLKKARDVLLPFYKYISICKTGVMVRRDEKSRVYIIKNEQNIEFLRANYNKSHNNGVVNEECESGNGRNFDYLI</sequence>
<evidence type="ECO:0000259" key="2">
    <source>
        <dbReference type="Pfam" id="PF25298"/>
    </source>
</evidence>
<dbReference type="EMBL" id="KT957089">
    <property type="protein sequence ID" value="AOT85549.1"/>
    <property type="molecule type" value="Genomic_DNA"/>
</dbReference>
<evidence type="ECO:0000259" key="1">
    <source>
        <dbReference type="Pfam" id="PF03258"/>
    </source>
</evidence>
<dbReference type="Pfam" id="PF25298">
    <property type="entry name" value="Baculo_FP_2nd"/>
    <property type="match status" value="1"/>
</dbReference>
<feature type="domain" description="FP protein N-terminal" evidence="1">
    <location>
        <begin position="46"/>
        <end position="131"/>
    </location>
</feature>
<dbReference type="KEGG" id="vg:65101911"/>
<dbReference type="RefSeq" id="YP_010086693.1">
    <property type="nucleotide sequence ID" value="NC_055467.1"/>
</dbReference>
<dbReference type="Proteomes" id="UP000502721">
    <property type="component" value="Segment"/>
</dbReference>
<evidence type="ECO:0000313" key="3">
    <source>
        <dbReference type="EMBL" id="AOT85549.1"/>
    </source>
</evidence>
<dbReference type="InterPro" id="IPR004941">
    <property type="entry name" value="FP_N"/>
</dbReference>
<organism evidence="3 4">
    <name type="scientific">Cyclophragma undans nucleopolyhedrovirus</name>
    <dbReference type="NCBI Taxonomy" id="1906244"/>
    <lineage>
        <taxon>Viruses</taxon>
        <taxon>Viruses incertae sedis</taxon>
        <taxon>Naldaviricetes</taxon>
        <taxon>Lefavirales</taxon>
        <taxon>Baculoviridae</taxon>
        <taxon>Alphabaculovirus</taxon>
        <taxon>Alphabaculovirus cycundantis</taxon>
    </lineage>
</organism>
<feature type="domain" description="FP protein C-terminal" evidence="2">
    <location>
        <begin position="134"/>
        <end position="182"/>
    </location>
</feature>
<evidence type="ECO:0000313" key="4">
    <source>
        <dbReference type="Proteomes" id="UP000502721"/>
    </source>
</evidence>
<accession>A0A288QW02</accession>
<protein>
    <submittedName>
        <fullName evidence="3">Fp25k</fullName>
    </submittedName>
</protein>
<reference evidence="3" key="1">
    <citation type="submission" date="2018-05" db="EMBL/GenBank/DDBJ databases">
        <title>Genome sequence and analysis of Cyclophragma undans nucleopolyhedrovirus: a distinct group I alphabaculovirus.</title>
        <authorList>
            <person name="Zhu Z."/>
            <person name="Yin F."/>
            <person name="Liu X."/>
            <person name="Hou D."/>
            <person name="Wang J."/>
            <person name="Zhang L."/>
            <person name="Arif B."/>
            <person name="Wang H."/>
            <person name="Deng F."/>
            <person name="Hu Z."/>
        </authorList>
    </citation>
    <scope>NUCLEOTIDE SEQUENCE [LARGE SCALE GENOMIC DNA]</scope>
    <source>
        <strain evidence="3">Whiov</strain>
    </source>
</reference>
<dbReference type="GeneID" id="65101911"/>
<dbReference type="Pfam" id="PF03258">
    <property type="entry name" value="Baculo_FP"/>
    <property type="match status" value="1"/>
</dbReference>
<keyword evidence="4" id="KW-1185">Reference proteome</keyword>
<proteinExistence type="predicted"/>